<gene>
    <name evidence="2" type="primary">tnpA</name>
    <name evidence="2" type="ORF">HHL09_25990</name>
</gene>
<dbReference type="EMBL" id="CP051774">
    <property type="protein sequence ID" value="QJE99083.1"/>
    <property type="molecule type" value="Genomic_DNA"/>
</dbReference>
<dbReference type="NCBIfam" id="NF033573">
    <property type="entry name" value="transpos_IS200"/>
    <property type="match status" value="1"/>
</dbReference>
<dbReference type="PANTHER" id="PTHR33360">
    <property type="entry name" value="TRANSPOSASE FOR INSERTION SEQUENCE ELEMENT IS200"/>
    <property type="match status" value="1"/>
</dbReference>
<dbReference type="PANTHER" id="PTHR33360:SF2">
    <property type="entry name" value="TRANSPOSASE FOR INSERTION SEQUENCE ELEMENT IS200"/>
    <property type="match status" value="1"/>
</dbReference>
<protein>
    <submittedName>
        <fullName evidence="2">IS200/IS605 family transposase</fullName>
    </submittedName>
</protein>
<dbReference type="SUPFAM" id="SSF143422">
    <property type="entry name" value="Transposase IS200-like"/>
    <property type="match status" value="1"/>
</dbReference>
<dbReference type="GO" id="GO:0004803">
    <property type="term" value="F:transposase activity"/>
    <property type="evidence" value="ECO:0007669"/>
    <property type="project" value="InterPro"/>
</dbReference>
<dbReference type="Proteomes" id="UP000501812">
    <property type="component" value="Chromosome"/>
</dbReference>
<dbReference type="GO" id="GO:0006313">
    <property type="term" value="P:DNA transposition"/>
    <property type="evidence" value="ECO:0007669"/>
    <property type="project" value="InterPro"/>
</dbReference>
<dbReference type="InterPro" id="IPR036515">
    <property type="entry name" value="Transposase_17_sf"/>
</dbReference>
<dbReference type="Pfam" id="PF01797">
    <property type="entry name" value="Y1_Tnp"/>
    <property type="match status" value="1"/>
</dbReference>
<keyword evidence="3" id="KW-1185">Reference proteome</keyword>
<proteinExistence type="predicted"/>
<accession>A0A858RSW4</accession>
<sequence length="148" mass="16894">MPSTYISLYYHLIFSTKLREATILPEWRERLHEYMGGILRGLEGKPMGIGGTADHVHVLASLKATHCLADVARELKRSSSIWVAENTTQTGFKWQEGYAGFSVSASKVKTVQQYIAGQEEHHRVKTFREELVEFLEKAGVTYDERYLD</sequence>
<dbReference type="InterPro" id="IPR002686">
    <property type="entry name" value="Transposase_17"/>
</dbReference>
<dbReference type="AlphaFoldDB" id="A0A858RSW4"/>
<name>A0A858RSW4_9BACT</name>
<organism evidence="2 3">
    <name type="scientific">Luteolibacter luteus</name>
    <dbReference type="NCBI Taxonomy" id="2728835"/>
    <lineage>
        <taxon>Bacteria</taxon>
        <taxon>Pseudomonadati</taxon>
        <taxon>Verrucomicrobiota</taxon>
        <taxon>Verrucomicrobiia</taxon>
        <taxon>Verrucomicrobiales</taxon>
        <taxon>Verrucomicrobiaceae</taxon>
        <taxon>Luteolibacter</taxon>
    </lineage>
</organism>
<evidence type="ECO:0000313" key="3">
    <source>
        <dbReference type="Proteomes" id="UP000501812"/>
    </source>
</evidence>
<evidence type="ECO:0000259" key="1">
    <source>
        <dbReference type="SMART" id="SM01321"/>
    </source>
</evidence>
<dbReference type="Gene3D" id="3.30.70.1290">
    <property type="entry name" value="Transposase IS200-like"/>
    <property type="match status" value="1"/>
</dbReference>
<evidence type="ECO:0000313" key="2">
    <source>
        <dbReference type="EMBL" id="QJE99083.1"/>
    </source>
</evidence>
<dbReference type="GO" id="GO:0003677">
    <property type="term" value="F:DNA binding"/>
    <property type="evidence" value="ECO:0007669"/>
    <property type="project" value="InterPro"/>
</dbReference>
<reference evidence="2 3" key="1">
    <citation type="submission" date="2020-04" db="EMBL/GenBank/DDBJ databases">
        <title>Luteolibacter sp. G-1-1-1 isolated from soil.</title>
        <authorList>
            <person name="Dahal R.H."/>
        </authorList>
    </citation>
    <scope>NUCLEOTIDE SEQUENCE [LARGE SCALE GENOMIC DNA]</scope>
    <source>
        <strain evidence="2 3">G-1-1-1</strain>
    </source>
</reference>
<dbReference type="SMART" id="SM01321">
    <property type="entry name" value="Y1_Tnp"/>
    <property type="match status" value="1"/>
</dbReference>
<dbReference type="KEGG" id="luo:HHL09_25990"/>
<dbReference type="RefSeq" id="WP_169457569.1">
    <property type="nucleotide sequence ID" value="NZ_CP051774.1"/>
</dbReference>
<feature type="domain" description="Transposase IS200-like" evidence="1">
    <location>
        <begin position="5"/>
        <end position="118"/>
    </location>
</feature>